<dbReference type="EMBL" id="MCGI01000006">
    <property type="protein sequence ID" value="ODM08269.1"/>
    <property type="molecule type" value="Genomic_DNA"/>
</dbReference>
<dbReference type="Pfam" id="PF00656">
    <property type="entry name" value="Peptidase_C14"/>
    <property type="match status" value="1"/>
</dbReference>
<dbReference type="AlphaFoldDB" id="A0A1E3AI35"/>
<dbReference type="InterPro" id="IPR029030">
    <property type="entry name" value="Caspase-like_dom_sf"/>
</dbReference>
<proteinExistence type="predicted"/>
<evidence type="ECO:0000313" key="3">
    <source>
        <dbReference type="Proteomes" id="UP000095003"/>
    </source>
</evidence>
<dbReference type="Proteomes" id="UP000095003">
    <property type="component" value="Unassembled WGS sequence"/>
</dbReference>
<dbReference type="GO" id="GO:0006508">
    <property type="term" value="P:proteolysis"/>
    <property type="evidence" value="ECO:0007669"/>
    <property type="project" value="InterPro"/>
</dbReference>
<evidence type="ECO:0000313" key="2">
    <source>
        <dbReference type="EMBL" id="ODM08269.1"/>
    </source>
</evidence>
<organism evidence="2 3">
    <name type="scientific">Eisenbergiella tayi</name>
    <dbReference type="NCBI Taxonomy" id="1432052"/>
    <lineage>
        <taxon>Bacteria</taxon>
        <taxon>Bacillati</taxon>
        <taxon>Bacillota</taxon>
        <taxon>Clostridia</taxon>
        <taxon>Lachnospirales</taxon>
        <taxon>Lachnospiraceae</taxon>
        <taxon>Eisenbergiella</taxon>
    </lineage>
</organism>
<gene>
    <name evidence="2" type="ORF">BEH84_05594</name>
</gene>
<dbReference type="GO" id="GO:0004197">
    <property type="term" value="F:cysteine-type endopeptidase activity"/>
    <property type="evidence" value="ECO:0007669"/>
    <property type="project" value="InterPro"/>
</dbReference>
<evidence type="ECO:0000259" key="1">
    <source>
        <dbReference type="Pfam" id="PF00656"/>
    </source>
</evidence>
<reference evidence="2 3" key="1">
    <citation type="submission" date="2016-07" db="EMBL/GenBank/DDBJ databases">
        <title>Characterization of isolates of Eisenbergiella tayi derived from blood cultures, using whole genome sequencing.</title>
        <authorList>
            <person name="Burdz T."/>
            <person name="Wiebe D."/>
            <person name="Huynh C."/>
            <person name="Bernard K."/>
        </authorList>
    </citation>
    <scope>NUCLEOTIDE SEQUENCE [LARGE SCALE GENOMIC DNA]</scope>
    <source>
        <strain evidence="2 3">NML 120489</strain>
    </source>
</reference>
<sequence>MGTIKALLVGVCDYLTIKCSPLPLCKNDLFAMRTALIHGLNVSSNNIILCGETGIVTKIELVTSIHTALKDSTEDDTFILYFSGHGGKNCLVLSDGLIELQDLINTIEQIQTKNKIVIIDSCHSGGFALDNVPIINLDETVEHFAGRGFAVLASCGAEQFSGFDENRKISLYTSFVCDALTSHFWIRKGKKSLEAINEAIFHFAEVSNRKNGHNFQQPIFRSSIGGTIFFDVEEYNPYKVAKIYEETDDYIIYNVEPVHHAGAKRLSVKVILRFQCSMEQIAEIATEIKNKVLYYEVHQNEIAEAHHKGHAANIVWCYFGYDEDDMVDCNYICHTTWVDDLQDKKWWYRSSKNTIFTKGVHIDVHGSYELIKSLKEDTMSKDELIKITREYTVNIISAAEQYIKIFREYLNNTITEEQLIDSVAPLNIEISKWSFKQSELPIPPKELHDWAHIHTKLSCTIQDFSLFYDRKNLQTWKSENRKWLLKNAIKQYELELEELKVADKLI</sequence>
<dbReference type="PATRIC" id="fig|1432052.3.peg.6197"/>
<dbReference type="PANTHER" id="PTHR48104">
    <property type="entry name" value="METACASPASE-4"/>
    <property type="match status" value="1"/>
</dbReference>
<comment type="caution">
    <text evidence="2">The sequence shown here is derived from an EMBL/GenBank/DDBJ whole genome shotgun (WGS) entry which is preliminary data.</text>
</comment>
<dbReference type="PANTHER" id="PTHR48104:SF30">
    <property type="entry name" value="METACASPASE-1"/>
    <property type="match status" value="1"/>
</dbReference>
<dbReference type="GO" id="GO:0005737">
    <property type="term" value="C:cytoplasm"/>
    <property type="evidence" value="ECO:0007669"/>
    <property type="project" value="TreeGrafter"/>
</dbReference>
<dbReference type="RefSeq" id="WP_069159087.1">
    <property type="nucleotide sequence ID" value="NZ_DBFYTC010000235.1"/>
</dbReference>
<accession>A0A1E3AI35</accession>
<dbReference type="SUPFAM" id="SSF52129">
    <property type="entry name" value="Caspase-like"/>
    <property type="match status" value="1"/>
</dbReference>
<feature type="domain" description="Peptidase C14 caspase" evidence="1">
    <location>
        <begin position="5"/>
        <end position="199"/>
    </location>
</feature>
<protein>
    <submittedName>
        <fullName evidence="2">Caspase domain protein</fullName>
    </submittedName>
</protein>
<dbReference type="InterPro" id="IPR050452">
    <property type="entry name" value="Metacaspase"/>
</dbReference>
<name>A0A1E3AI35_9FIRM</name>
<dbReference type="Gene3D" id="3.40.50.1460">
    <property type="match status" value="1"/>
</dbReference>
<dbReference type="GeneID" id="93301457"/>
<dbReference type="InterPro" id="IPR011600">
    <property type="entry name" value="Pept_C14_caspase"/>
</dbReference>